<comment type="subcellular location">
    <subcellularLocation>
        <location evidence="1">Cytoplasm</location>
    </subcellularLocation>
</comment>
<keyword evidence="9" id="KW-1185">Reference proteome</keyword>
<feature type="coiled-coil region" evidence="6">
    <location>
        <begin position="81"/>
        <end position="108"/>
    </location>
</feature>
<dbReference type="NCBIfam" id="TIGR02044">
    <property type="entry name" value="CueR"/>
    <property type="match status" value="1"/>
</dbReference>
<dbReference type="GO" id="GO:0005737">
    <property type="term" value="C:cytoplasm"/>
    <property type="evidence" value="ECO:0007669"/>
    <property type="project" value="UniProtKB-SubCell"/>
</dbReference>
<accession>A0A437QND1</accession>
<sequence length="128" mass="14178">MNIGEAAKKSGLPAKTIRYYEETGLIAPAGRTAAGYRSYSEADVHTLSFLKRARDLGFSVKDCAVLLSLYQDKNRSSADVKAVARQHIDRIVAKIEELEQMRSTLETLVSQCHGDDRPDCPILEDLAH</sequence>
<dbReference type="SUPFAM" id="SSF46955">
    <property type="entry name" value="Putative DNA-binding domain"/>
    <property type="match status" value="1"/>
</dbReference>
<keyword evidence="4" id="KW-0238">DNA-binding</keyword>
<organism evidence="8 9">
    <name type="scientific">Hwanghaeella grinnelliae</name>
    <dbReference type="NCBI Taxonomy" id="2500179"/>
    <lineage>
        <taxon>Bacteria</taxon>
        <taxon>Pseudomonadati</taxon>
        <taxon>Pseudomonadota</taxon>
        <taxon>Alphaproteobacteria</taxon>
        <taxon>Rhodospirillales</taxon>
        <taxon>Rhodospirillaceae</taxon>
        <taxon>Hwanghaeella</taxon>
    </lineage>
</organism>
<dbReference type="InterPro" id="IPR009061">
    <property type="entry name" value="DNA-bd_dom_put_sf"/>
</dbReference>
<dbReference type="GO" id="GO:0003677">
    <property type="term" value="F:DNA binding"/>
    <property type="evidence" value="ECO:0007669"/>
    <property type="project" value="UniProtKB-KW"/>
</dbReference>
<feature type="domain" description="HTH merR-type" evidence="7">
    <location>
        <begin position="1"/>
        <end position="69"/>
    </location>
</feature>
<dbReference type="PANTHER" id="PTHR30204">
    <property type="entry name" value="REDOX-CYCLING DRUG-SENSING TRANSCRIPTIONAL ACTIVATOR SOXR"/>
    <property type="match status" value="1"/>
</dbReference>
<evidence type="ECO:0000256" key="3">
    <source>
        <dbReference type="ARBA" id="ARBA00023015"/>
    </source>
</evidence>
<dbReference type="EMBL" id="SADE01000002">
    <property type="protein sequence ID" value="RVU35919.1"/>
    <property type="molecule type" value="Genomic_DNA"/>
</dbReference>
<dbReference type="PROSITE" id="PS50937">
    <property type="entry name" value="HTH_MERR_2"/>
    <property type="match status" value="1"/>
</dbReference>
<evidence type="ECO:0000256" key="2">
    <source>
        <dbReference type="ARBA" id="ARBA00022490"/>
    </source>
</evidence>
<dbReference type="AlphaFoldDB" id="A0A437QND1"/>
<protein>
    <submittedName>
        <fullName evidence="8">Cu(I)-responsive transcriptional regulator</fullName>
    </submittedName>
</protein>
<evidence type="ECO:0000313" key="9">
    <source>
        <dbReference type="Proteomes" id="UP000287447"/>
    </source>
</evidence>
<dbReference type="GO" id="GO:0045893">
    <property type="term" value="P:positive regulation of DNA-templated transcription"/>
    <property type="evidence" value="ECO:0007669"/>
    <property type="project" value="InterPro"/>
</dbReference>
<evidence type="ECO:0000256" key="5">
    <source>
        <dbReference type="ARBA" id="ARBA00023163"/>
    </source>
</evidence>
<evidence type="ECO:0000313" key="8">
    <source>
        <dbReference type="EMBL" id="RVU35919.1"/>
    </source>
</evidence>
<keyword evidence="5" id="KW-0804">Transcription</keyword>
<evidence type="ECO:0000256" key="4">
    <source>
        <dbReference type="ARBA" id="ARBA00023125"/>
    </source>
</evidence>
<dbReference type="CDD" id="cd01108">
    <property type="entry name" value="HTH_CueR"/>
    <property type="match status" value="1"/>
</dbReference>
<dbReference type="Pfam" id="PF00376">
    <property type="entry name" value="MerR"/>
    <property type="match status" value="1"/>
</dbReference>
<dbReference type="InterPro" id="IPR011789">
    <property type="entry name" value="CueR"/>
</dbReference>
<dbReference type="InterPro" id="IPR015358">
    <property type="entry name" value="Tscrpt_reg_MerR_DNA-bd"/>
</dbReference>
<evidence type="ECO:0000256" key="6">
    <source>
        <dbReference type="SAM" id="Coils"/>
    </source>
</evidence>
<dbReference type="OrthoDB" id="9802944at2"/>
<gene>
    <name evidence="8" type="primary">cueR</name>
    <name evidence="8" type="ORF">EOI86_11740</name>
</gene>
<dbReference type="Proteomes" id="UP000287447">
    <property type="component" value="Unassembled WGS sequence"/>
</dbReference>
<comment type="caution">
    <text evidence="8">The sequence shown here is derived from an EMBL/GenBank/DDBJ whole genome shotgun (WGS) entry which is preliminary data.</text>
</comment>
<dbReference type="GO" id="GO:0005507">
    <property type="term" value="F:copper ion binding"/>
    <property type="evidence" value="ECO:0007669"/>
    <property type="project" value="InterPro"/>
</dbReference>
<reference evidence="9" key="1">
    <citation type="submission" date="2019-01" db="EMBL/GenBank/DDBJ databases">
        <title>Gri0909 isolated from a small marine red alga.</title>
        <authorList>
            <person name="Kim J."/>
            <person name="Jeong S.E."/>
            <person name="Jeon C.O."/>
        </authorList>
    </citation>
    <scope>NUCLEOTIDE SEQUENCE [LARGE SCALE GENOMIC DNA]</scope>
    <source>
        <strain evidence="9">Gri0909</strain>
    </source>
</reference>
<dbReference type="PRINTS" id="PR00040">
    <property type="entry name" value="HTHMERR"/>
</dbReference>
<dbReference type="PANTHER" id="PTHR30204:SF94">
    <property type="entry name" value="HEAVY METAL-DEPENDENT TRANSCRIPTIONAL REGULATOR HI_0293-RELATED"/>
    <property type="match status" value="1"/>
</dbReference>
<proteinExistence type="predicted"/>
<evidence type="ECO:0000256" key="1">
    <source>
        <dbReference type="ARBA" id="ARBA00004496"/>
    </source>
</evidence>
<evidence type="ECO:0000259" key="7">
    <source>
        <dbReference type="PROSITE" id="PS50937"/>
    </source>
</evidence>
<dbReference type="SMART" id="SM00422">
    <property type="entry name" value="HTH_MERR"/>
    <property type="match status" value="1"/>
</dbReference>
<dbReference type="Pfam" id="PF09278">
    <property type="entry name" value="MerR-DNA-bind"/>
    <property type="match status" value="1"/>
</dbReference>
<dbReference type="Gene3D" id="1.10.1660.10">
    <property type="match status" value="1"/>
</dbReference>
<name>A0A437QND1_9PROT</name>
<keyword evidence="3" id="KW-0805">Transcription regulation</keyword>
<dbReference type="InterPro" id="IPR047057">
    <property type="entry name" value="MerR_fam"/>
</dbReference>
<keyword evidence="6" id="KW-0175">Coiled coil</keyword>
<dbReference type="GO" id="GO:0003700">
    <property type="term" value="F:DNA-binding transcription factor activity"/>
    <property type="evidence" value="ECO:0007669"/>
    <property type="project" value="InterPro"/>
</dbReference>
<keyword evidence="2" id="KW-0963">Cytoplasm</keyword>
<dbReference type="RefSeq" id="WP_127765396.1">
    <property type="nucleotide sequence ID" value="NZ_SADE01000002.1"/>
</dbReference>
<dbReference type="InterPro" id="IPR000551">
    <property type="entry name" value="MerR-type_HTH_dom"/>
</dbReference>